<evidence type="ECO:0000313" key="3">
    <source>
        <dbReference type="Proteomes" id="UP001634394"/>
    </source>
</evidence>
<reference evidence="2 3" key="1">
    <citation type="submission" date="2024-11" db="EMBL/GenBank/DDBJ databases">
        <title>Chromosome-level genome assembly of the freshwater bivalve Anodonta woodiana.</title>
        <authorList>
            <person name="Chen X."/>
        </authorList>
    </citation>
    <scope>NUCLEOTIDE SEQUENCE [LARGE SCALE GENOMIC DNA]</scope>
    <source>
        <strain evidence="2">MN2024</strain>
        <tissue evidence="2">Gills</tissue>
    </source>
</reference>
<feature type="chain" id="PRO_5044768790" evidence="1">
    <location>
        <begin position="20"/>
        <end position="75"/>
    </location>
</feature>
<accession>A0ABD3XYW1</accession>
<proteinExistence type="predicted"/>
<sequence>MRNITLLLLILVVCAVALSKNIRKRRSLSIDDVADIKRLLEEIDAGNVDLDENRGESPRMFVRWFPRIRWPFGKK</sequence>
<comment type="caution">
    <text evidence="2">The sequence shown here is derived from an EMBL/GenBank/DDBJ whole genome shotgun (WGS) entry which is preliminary data.</text>
</comment>
<evidence type="ECO:0000256" key="1">
    <source>
        <dbReference type="SAM" id="SignalP"/>
    </source>
</evidence>
<keyword evidence="1" id="KW-0732">Signal</keyword>
<feature type="signal peptide" evidence="1">
    <location>
        <begin position="1"/>
        <end position="19"/>
    </location>
</feature>
<dbReference type="AlphaFoldDB" id="A0ABD3XYW1"/>
<organism evidence="2 3">
    <name type="scientific">Sinanodonta woodiana</name>
    <name type="common">Chinese pond mussel</name>
    <name type="synonym">Anodonta woodiana</name>
    <dbReference type="NCBI Taxonomy" id="1069815"/>
    <lineage>
        <taxon>Eukaryota</taxon>
        <taxon>Metazoa</taxon>
        <taxon>Spiralia</taxon>
        <taxon>Lophotrochozoa</taxon>
        <taxon>Mollusca</taxon>
        <taxon>Bivalvia</taxon>
        <taxon>Autobranchia</taxon>
        <taxon>Heteroconchia</taxon>
        <taxon>Palaeoheterodonta</taxon>
        <taxon>Unionida</taxon>
        <taxon>Unionoidea</taxon>
        <taxon>Unionidae</taxon>
        <taxon>Unioninae</taxon>
        <taxon>Sinanodonta</taxon>
    </lineage>
</organism>
<name>A0ABD3XYW1_SINWO</name>
<dbReference type="EMBL" id="JBJQND010000001">
    <property type="protein sequence ID" value="KAL3890233.1"/>
    <property type="molecule type" value="Genomic_DNA"/>
</dbReference>
<gene>
    <name evidence="2" type="ORF">ACJMK2_002524</name>
</gene>
<keyword evidence="3" id="KW-1185">Reference proteome</keyword>
<dbReference type="Proteomes" id="UP001634394">
    <property type="component" value="Unassembled WGS sequence"/>
</dbReference>
<evidence type="ECO:0000313" key="2">
    <source>
        <dbReference type="EMBL" id="KAL3890233.1"/>
    </source>
</evidence>
<protein>
    <submittedName>
        <fullName evidence="2">Uncharacterized protein</fullName>
    </submittedName>
</protein>